<dbReference type="GO" id="GO:0005524">
    <property type="term" value="F:ATP binding"/>
    <property type="evidence" value="ECO:0007669"/>
    <property type="project" value="UniProtKB-KW"/>
</dbReference>
<accession>A0ABV6MAU1</accession>
<dbReference type="PANTHER" id="PTHR43297">
    <property type="entry name" value="OLIGOPEPTIDE TRANSPORT ATP-BINDING PROTEIN APPD"/>
    <property type="match status" value="1"/>
</dbReference>
<dbReference type="RefSeq" id="WP_377256946.1">
    <property type="nucleotide sequence ID" value="NZ_JBHLUH010000061.1"/>
</dbReference>
<dbReference type="InterPro" id="IPR027417">
    <property type="entry name" value="P-loop_NTPase"/>
</dbReference>
<keyword evidence="9 11" id="KW-1133">Transmembrane helix</keyword>
<dbReference type="CDD" id="cd03257">
    <property type="entry name" value="ABC_NikE_OppD_transporters"/>
    <property type="match status" value="2"/>
</dbReference>
<evidence type="ECO:0000259" key="12">
    <source>
        <dbReference type="PROSITE" id="PS50893"/>
    </source>
</evidence>
<evidence type="ECO:0000256" key="7">
    <source>
        <dbReference type="ARBA" id="ARBA00022741"/>
    </source>
</evidence>
<sequence length="803" mass="83269">MRARHLLAAGTVAAFVVAGVAGPLLTAGRERETDLGRALLSPGWHAWLGTDHLGRDELARVVAGARGSVIAVGVVLLMCLLLGGGIGVVAGWRGGLLDRAVLRLVDLVTSVPTVLLGLVLAGLLGGGPWQVALALGLTLWPPYARVVRTETRLRRDEPSNQALRLLGAGPARILLRHVLPSLGGPVVVLLGITAAEVIVAVATLSFLGLGAQPPVPEWGTMMVESRPYLSTAPWLFLAPVAAVAAVAVACNLLADRVGGWFTHGTTEPARVRGRTAPAPMPSTVEPSDGVRLTGLRVEVNGAPVVDGATLAVPAGGTLAVVGPSGSGKTMTVLGALGLFPPHLAARVAGSAQLAGRELVGLDEAGLRAVRGRLVAYVPQDVGSTLNPLRRVGAQLAAAVTLHQGLRGKAAAARARELLTLVGIGEPGRVARQRPGELSGGMRQRVLIALALAGEPRVLIADEPTSALDATAAVGVVELLGRIQRQLGTTLVVITHELGMAARLADTIAVFDAGQVVESGPAADVLARPEHPVTRRLVAAADLPDPPAAPAPSGPVLLAARDLRVTYPGRGRRPPVTALAGVDLTVRRGEVVAVVGNSGCGKSTLARALAGLEPRLSGTVTLDGGPVRAQRVHLVFQDPATALDRRQAVGDALDEALHLHRVPAAEIPGRRRALLERVGLHGAHARRRPWQLSGGERQRAVLARALAGAPELLILDEPVSALDSTHRAEFVRLLRDLRGTGPSMLLISHDLGVVEQVADRVLVMHAGQIVDELPAGADPHPVTRDLLAARDYFRHSPAVEGVGQ</sequence>
<keyword evidence="4 11" id="KW-0813">Transport</keyword>
<keyword evidence="6 11" id="KW-0812">Transmembrane</keyword>
<organism evidence="14 15">
    <name type="scientific">Phytohabitans kaempferiae</name>
    <dbReference type="NCBI Taxonomy" id="1620943"/>
    <lineage>
        <taxon>Bacteria</taxon>
        <taxon>Bacillati</taxon>
        <taxon>Actinomycetota</taxon>
        <taxon>Actinomycetes</taxon>
        <taxon>Micromonosporales</taxon>
        <taxon>Micromonosporaceae</taxon>
    </lineage>
</organism>
<dbReference type="InterPro" id="IPR035906">
    <property type="entry name" value="MetI-like_sf"/>
</dbReference>
<feature type="transmembrane region" description="Helical" evidence="11">
    <location>
        <begin position="231"/>
        <end position="254"/>
    </location>
</feature>
<feature type="transmembrane region" description="Helical" evidence="11">
    <location>
        <begin position="69"/>
        <end position="92"/>
    </location>
</feature>
<dbReference type="InterPro" id="IPR000515">
    <property type="entry name" value="MetI-like"/>
</dbReference>
<evidence type="ECO:0000256" key="4">
    <source>
        <dbReference type="ARBA" id="ARBA00022448"/>
    </source>
</evidence>
<dbReference type="Gene3D" id="1.10.3720.10">
    <property type="entry name" value="MetI-like"/>
    <property type="match status" value="1"/>
</dbReference>
<dbReference type="PANTHER" id="PTHR43297:SF2">
    <property type="entry name" value="DIPEPTIDE TRANSPORT ATP-BINDING PROTEIN DPPD"/>
    <property type="match status" value="1"/>
</dbReference>
<dbReference type="InterPro" id="IPR050388">
    <property type="entry name" value="ABC_Ni/Peptide_Import"/>
</dbReference>
<evidence type="ECO:0000256" key="6">
    <source>
        <dbReference type="ARBA" id="ARBA00022692"/>
    </source>
</evidence>
<evidence type="ECO:0000256" key="2">
    <source>
        <dbReference type="ARBA" id="ARBA00004202"/>
    </source>
</evidence>
<feature type="transmembrane region" description="Helical" evidence="11">
    <location>
        <begin position="104"/>
        <end position="123"/>
    </location>
</feature>
<keyword evidence="15" id="KW-1185">Reference proteome</keyword>
<evidence type="ECO:0000259" key="13">
    <source>
        <dbReference type="PROSITE" id="PS50928"/>
    </source>
</evidence>
<keyword evidence="7" id="KW-0547">Nucleotide-binding</keyword>
<keyword evidence="10 11" id="KW-0472">Membrane</keyword>
<evidence type="ECO:0000256" key="3">
    <source>
        <dbReference type="ARBA" id="ARBA00005417"/>
    </source>
</evidence>
<dbReference type="SUPFAM" id="SSF52540">
    <property type="entry name" value="P-loop containing nucleoside triphosphate hydrolases"/>
    <property type="match status" value="2"/>
</dbReference>
<protein>
    <submittedName>
        <fullName evidence="14">ATP-binding cassette domain-containing protein</fullName>
    </submittedName>
</protein>
<evidence type="ECO:0000256" key="9">
    <source>
        <dbReference type="ARBA" id="ARBA00022989"/>
    </source>
</evidence>
<dbReference type="EMBL" id="JBHLUH010000061">
    <property type="protein sequence ID" value="MFC0531831.1"/>
    <property type="molecule type" value="Genomic_DNA"/>
</dbReference>
<dbReference type="Proteomes" id="UP001589867">
    <property type="component" value="Unassembled WGS sequence"/>
</dbReference>
<evidence type="ECO:0000256" key="1">
    <source>
        <dbReference type="ARBA" id="ARBA00004141"/>
    </source>
</evidence>
<feature type="transmembrane region" description="Helical" evidence="11">
    <location>
        <begin position="186"/>
        <end position="211"/>
    </location>
</feature>
<dbReference type="InterPro" id="IPR003593">
    <property type="entry name" value="AAA+_ATPase"/>
</dbReference>
<dbReference type="PROSITE" id="PS00211">
    <property type="entry name" value="ABC_TRANSPORTER_1"/>
    <property type="match status" value="2"/>
</dbReference>
<dbReference type="Pfam" id="PF00528">
    <property type="entry name" value="BPD_transp_1"/>
    <property type="match status" value="1"/>
</dbReference>
<comment type="similarity">
    <text evidence="3">Belongs to the ABC transporter superfamily.</text>
</comment>
<dbReference type="InterPro" id="IPR003439">
    <property type="entry name" value="ABC_transporter-like_ATP-bd"/>
</dbReference>
<feature type="domain" description="ABC transporter" evidence="12">
    <location>
        <begin position="290"/>
        <end position="537"/>
    </location>
</feature>
<evidence type="ECO:0000256" key="11">
    <source>
        <dbReference type="RuleBase" id="RU363032"/>
    </source>
</evidence>
<dbReference type="Pfam" id="PF00005">
    <property type="entry name" value="ABC_tran"/>
    <property type="match status" value="2"/>
</dbReference>
<evidence type="ECO:0000313" key="15">
    <source>
        <dbReference type="Proteomes" id="UP001589867"/>
    </source>
</evidence>
<dbReference type="SUPFAM" id="SSF161098">
    <property type="entry name" value="MetI-like"/>
    <property type="match status" value="1"/>
</dbReference>
<dbReference type="InterPro" id="IPR017871">
    <property type="entry name" value="ABC_transporter-like_CS"/>
</dbReference>
<comment type="caution">
    <text evidence="14">The sequence shown here is derived from an EMBL/GenBank/DDBJ whole genome shotgun (WGS) entry which is preliminary data.</text>
</comment>
<keyword evidence="8 14" id="KW-0067">ATP-binding</keyword>
<gene>
    <name evidence="14" type="ORF">ACFFIA_29700</name>
</gene>
<dbReference type="CDD" id="cd06261">
    <property type="entry name" value="TM_PBP2"/>
    <property type="match status" value="1"/>
</dbReference>
<evidence type="ECO:0000256" key="5">
    <source>
        <dbReference type="ARBA" id="ARBA00022475"/>
    </source>
</evidence>
<comment type="similarity">
    <text evidence="11">Belongs to the binding-protein-dependent transport system permease family.</text>
</comment>
<evidence type="ECO:0000313" key="14">
    <source>
        <dbReference type="EMBL" id="MFC0531831.1"/>
    </source>
</evidence>
<dbReference type="Gene3D" id="3.40.50.300">
    <property type="entry name" value="P-loop containing nucleotide triphosphate hydrolases"/>
    <property type="match status" value="2"/>
</dbReference>
<dbReference type="PROSITE" id="PS50893">
    <property type="entry name" value="ABC_TRANSPORTER_2"/>
    <property type="match status" value="2"/>
</dbReference>
<feature type="domain" description="ABC transmembrane type-1" evidence="13">
    <location>
        <begin position="65"/>
        <end position="254"/>
    </location>
</feature>
<reference evidence="14 15" key="1">
    <citation type="submission" date="2024-09" db="EMBL/GenBank/DDBJ databases">
        <authorList>
            <person name="Sun Q."/>
            <person name="Mori K."/>
        </authorList>
    </citation>
    <scope>NUCLEOTIDE SEQUENCE [LARGE SCALE GENOMIC DNA]</scope>
    <source>
        <strain evidence="14 15">TBRC 3947</strain>
    </source>
</reference>
<feature type="domain" description="ABC transporter" evidence="12">
    <location>
        <begin position="557"/>
        <end position="790"/>
    </location>
</feature>
<dbReference type="SMART" id="SM00382">
    <property type="entry name" value="AAA"/>
    <property type="match status" value="2"/>
</dbReference>
<dbReference type="PROSITE" id="PS50928">
    <property type="entry name" value="ABC_TM1"/>
    <property type="match status" value="1"/>
</dbReference>
<name>A0ABV6MAU1_9ACTN</name>
<proteinExistence type="inferred from homology"/>
<comment type="subcellular location">
    <subcellularLocation>
        <location evidence="11">Cell membrane</location>
        <topology evidence="11">Multi-pass membrane protein</topology>
    </subcellularLocation>
    <subcellularLocation>
        <location evidence="2">Cell membrane</location>
        <topology evidence="2">Peripheral membrane protein</topology>
    </subcellularLocation>
    <subcellularLocation>
        <location evidence="1">Membrane</location>
        <topology evidence="1">Multi-pass membrane protein</topology>
    </subcellularLocation>
</comment>
<evidence type="ECO:0000256" key="10">
    <source>
        <dbReference type="ARBA" id="ARBA00023136"/>
    </source>
</evidence>
<keyword evidence="5" id="KW-1003">Cell membrane</keyword>
<evidence type="ECO:0000256" key="8">
    <source>
        <dbReference type="ARBA" id="ARBA00022840"/>
    </source>
</evidence>